<evidence type="ECO:0000313" key="3">
    <source>
        <dbReference type="Proteomes" id="UP001595530"/>
    </source>
</evidence>
<feature type="region of interest" description="Disordered" evidence="1">
    <location>
        <begin position="1"/>
        <end position="32"/>
    </location>
</feature>
<evidence type="ECO:0000256" key="1">
    <source>
        <dbReference type="SAM" id="MobiDB-lite"/>
    </source>
</evidence>
<comment type="caution">
    <text evidence="2">The sequence shown here is derived from an EMBL/GenBank/DDBJ whole genome shotgun (WGS) entry which is preliminary data.</text>
</comment>
<sequence length="71" mass="8408">MQITGGRATRQRAPRKTRRTNQNVDRKNGRFNTNIQGGMTSMTLMSLIYRRLIIGYPWSISIYRISMLRFR</sequence>
<dbReference type="Proteomes" id="UP001595530">
    <property type="component" value="Unassembled WGS sequence"/>
</dbReference>
<protein>
    <submittedName>
        <fullName evidence="2">Uncharacterized protein</fullName>
    </submittedName>
</protein>
<name>A0ABV7EZN3_9BURK</name>
<feature type="compositionally biased region" description="Basic residues" evidence="1">
    <location>
        <begin position="9"/>
        <end position="19"/>
    </location>
</feature>
<accession>A0ABV7EZN3</accession>
<organism evidence="2 3">
    <name type="scientific">Undibacterium arcticum</name>
    <dbReference type="NCBI Taxonomy" id="1762892"/>
    <lineage>
        <taxon>Bacteria</taxon>
        <taxon>Pseudomonadati</taxon>
        <taxon>Pseudomonadota</taxon>
        <taxon>Betaproteobacteria</taxon>
        <taxon>Burkholderiales</taxon>
        <taxon>Oxalobacteraceae</taxon>
        <taxon>Undibacterium</taxon>
    </lineage>
</organism>
<evidence type="ECO:0000313" key="2">
    <source>
        <dbReference type="EMBL" id="MFC3107215.1"/>
    </source>
</evidence>
<gene>
    <name evidence="2" type="ORF">ACFOFO_04415</name>
</gene>
<keyword evidence="3" id="KW-1185">Reference proteome</keyword>
<dbReference type="EMBL" id="JBHRTP010000008">
    <property type="protein sequence ID" value="MFC3107215.1"/>
    <property type="molecule type" value="Genomic_DNA"/>
</dbReference>
<dbReference type="RefSeq" id="WP_390326643.1">
    <property type="nucleotide sequence ID" value="NZ_JBHRTP010000008.1"/>
</dbReference>
<reference evidence="3" key="1">
    <citation type="journal article" date="2019" name="Int. J. Syst. Evol. Microbiol.">
        <title>The Global Catalogue of Microorganisms (GCM) 10K type strain sequencing project: providing services to taxonomists for standard genome sequencing and annotation.</title>
        <authorList>
            <consortium name="The Broad Institute Genomics Platform"/>
            <consortium name="The Broad Institute Genome Sequencing Center for Infectious Disease"/>
            <person name="Wu L."/>
            <person name="Ma J."/>
        </authorList>
    </citation>
    <scope>NUCLEOTIDE SEQUENCE [LARGE SCALE GENOMIC DNA]</scope>
    <source>
        <strain evidence="3">KCTC 42986</strain>
    </source>
</reference>
<proteinExistence type="predicted"/>